<evidence type="ECO:0000313" key="2">
    <source>
        <dbReference type="EMBL" id="PRQ24464.1"/>
    </source>
</evidence>
<feature type="chain" id="PRO_5015171927" evidence="1">
    <location>
        <begin position="22"/>
        <end position="58"/>
    </location>
</feature>
<evidence type="ECO:0000313" key="3">
    <source>
        <dbReference type="Proteomes" id="UP000238479"/>
    </source>
</evidence>
<reference evidence="2 3" key="1">
    <citation type="journal article" date="2018" name="Nat. Genet.">
        <title>The Rosa genome provides new insights in the design of modern roses.</title>
        <authorList>
            <person name="Bendahmane M."/>
        </authorList>
    </citation>
    <scope>NUCLEOTIDE SEQUENCE [LARGE SCALE GENOMIC DNA]</scope>
    <source>
        <strain evidence="3">cv. Old Blush</strain>
    </source>
</reference>
<proteinExistence type="predicted"/>
<keyword evidence="1" id="KW-0732">Signal</keyword>
<gene>
    <name evidence="2" type="ORF">RchiOBHm_Chr6g0272681</name>
</gene>
<feature type="signal peptide" evidence="1">
    <location>
        <begin position="1"/>
        <end position="21"/>
    </location>
</feature>
<organism evidence="2 3">
    <name type="scientific">Rosa chinensis</name>
    <name type="common">China rose</name>
    <dbReference type="NCBI Taxonomy" id="74649"/>
    <lineage>
        <taxon>Eukaryota</taxon>
        <taxon>Viridiplantae</taxon>
        <taxon>Streptophyta</taxon>
        <taxon>Embryophyta</taxon>
        <taxon>Tracheophyta</taxon>
        <taxon>Spermatophyta</taxon>
        <taxon>Magnoliopsida</taxon>
        <taxon>eudicotyledons</taxon>
        <taxon>Gunneridae</taxon>
        <taxon>Pentapetalae</taxon>
        <taxon>rosids</taxon>
        <taxon>fabids</taxon>
        <taxon>Rosales</taxon>
        <taxon>Rosaceae</taxon>
        <taxon>Rosoideae</taxon>
        <taxon>Rosoideae incertae sedis</taxon>
        <taxon>Rosa</taxon>
    </lineage>
</organism>
<keyword evidence="3" id="KW-1185">Reference proteome</keyword>
<accession>A0A2P6PRC3</accession>
<dbReference type="AlphaFoldDB" id="A0A2P6PRC3"/>
<dbReference type="Gramene" id="PRQ24464">
    <property type="protein sequence ID" value="PRQ24464"/>
    <property type="gene ID" value="RchiOBHm_Chr6g0272681"/>
</dbReference>
<protein>
    <submittedName>
        <fullName evidence="2">Uncharacterized protein</fullName>
    </submittedName>
</protein>
<name>A0A2P6PRC3_ROSCH</name>
<dbReference type="Proteomes" id="UP000238479">
    <property type="component" value="Chromosome 6"/>
</dbReference>
<sequence length="58" mass="6669">MGLFFLGISIWLFPIVPLPLSCEVIQLRCFQFNGEVIRASFVLSERNFDSTRMLSLLC</sequence>
<evidence type="ECO:0000256" key="1">
    <source>
        <dbReference type="SAM" id="SignalP"/>
    </source>
</evidence>
<comment type="caution">
    <text evidence="2">The sequence shown here is derived from an EMBL/GenBank/DDBJ whole genome shotgun (WGS) entry which is preliminary data.</text>
</comment>
<dbReference type="EMBL" id="PDCK01000044">
    <property type="protein sequence ID" value="PRQ24464.1"/>
    <property type="molecule type" value="Genomic_DNA"/>
</dbReference>